<dbReference type="Pfam" id="PF01638">
    <property type="entry name" value="HxlR"/>
    <property type="match status" value="1"/>
</dbReference>
<feature type="domain" description="HTH hxlR-type" evidence="5">
    <location>
        <begin position="6"/>
        <end position="106"/>
    </location>
</feature>
<dbReference type="Proteomes" id="UP000645555">
    <property type="component" value="Unassembled WGS sequence"/>
</dbReference>
<name>A0A918NPA2_9ACTN</name>
<comment type="caution">
    <text evidence="6">The sequence shown here is derived from an EMBL/GenBank/DDBJ whole genome shotgun (WGS) entry which is preliminary data.</text>
</comment>
<keyword evidence="1" id="KW-0805">Transcription regulation</keyword>
<evidence type="ECO:0000256" key="1">
    <source>
        <dbReference type="ARBA" id="ARBA00023015"/>
    </source>
</evidence>
<evidence type="ECO:0000313" key="7">
    <source>
        <dbReference type="Proteomes" id="UP000645555"/>
    </source>
</evidence>
<dbReference type="PROSITE" id="PS51118">
    <property type="entry name" value="HTH_HXLR"/>
    <property type="match status" value="1"/>
</dbReference>
<reference evidence="6" key="2">
    <citation type="submission" date="2020-09" db="EMBL/GenBank/DDBJ databases">
        <authorList>
            <person name="Sun Q."/>
            <person name="Ohkuma M."/>
        </authorList>
    </citation>
    <scope>NUCLEOTIDE SEQUENCE</scope>
    <source>
        <strain evidence="6">JCM 4956</strain>
    </source>
</reference>
<keyword evidence="2" id="KW-0238">DNA-binding</keyword>
<evidence type="ECO:0000256" key="3">
    <source>
        <dbReference type="ARBA" id="ARBA00023163"/>
    </source>
</evidence>
<feature type="compositionally biased region" description="Low complexity" evidence="4">
    <location>
        <begin position="170"/>
        <end position="185"/>
    </location>
</feature>
<evidence type="ECO:0000313" key="6">
    <source>
        <dbReference type="EMBL" id="GGX85236.1"/>
    </source>
</evidence>
<evidence type="ECO:0000256" key="2">
    <source>
        <dbReference type="ARBA" id="ARBA00023125"/>
    </source>
</evidence>
<dbReference type="EMBL" id="BMWD01000026">
    <property type="protein sequence ID" value="GGX85236.1"/>
    <property type="molecule type" value="Genomic_DNA"/>
</dbReference>
<reference evidence="6" key="1">
    <citation type="journal article" date="2014" name="Int. J. Syst. Evol. Microbiol.">
        <title>Complete genome sequence of Corynebacterium casei LMG S-19264T (=DSM 44701T), isolated from a smear-ripened cheese.</title>
        <authorList>
            <consortium name="US DOE Joint Genome Institute (JGI-PGF)"/>
            <person name="Walter F."/>
            <person name="Albersmeier A."/>
            <person name="Kalinowski J."/>
            <person name="Ruckert C."/>
        </authorList>
    </citation>
    <scope>NUCLEOTIDE SEQUENCE</scope>
    <source>
        <strain evidence="6">JCM 4956</strain>
    </source>
</reference>
<organism evidence="6 7">
    <name type="scientific">Streptomyces fructofermentans</name>
    <dbReference type="NCBI Taxonomy" id="152141"/>
    <lineage>
        <taxon>Bacteria</taxon>
        <taxon>Bacillati</taxon>
        <taxon>Actinomycetota</taxon>
        <taxon>Actinomycetes</taxon>
        <taxon>Kitasatosporales</taxon>
        <taxon>Streptomycetaceae</taxon>
        <taxon>Streptomyces</taxon>
    </lineage>
</organism>
<protein>
    <submittedName>
        <fullName evidence="6">Transcriptional regulator</fullName>
    </submittedName>
</protein>
<dbReference type="PANTHER" id="PTHR33204:SF18">
    <property type="entry name" value="TRANSCRIPTIONAL REGULATORY PROTEIN"/>
    <property type="match status" value="1"/>
</dbReference>
<sequence length="185" mass="20246">MHRSGCPINLAVEVMGDRWSLVVLRDVMFGDRRHFRELLAGSQEGIASNMLADRLRRLVAAGLLWRSDDETHRQKIRYSLTEAGVQLVPVMAVLGSWGRRHMPASHELSVRAELLERGGPELWDRFMDELRERHLGVPRPAGTPSVLAELQAAYDAAVGEAGRAVHGAGTRRSPGGPSSTPPGTG</sequence>
<evidence type="ECO:0000259" key="5">
    <source>
        <dbReference type="PROSITE" id="PS51118"/>
    </source>
</evidence>
<dbReference type="PANTHER" id="PTHR33204">
    <property type="entry name" value="TRANSCRIPTIONAL REGULATOR, MARR FAMILY"/>
    <property type="match status" value="1"/>
</dbReference>
<dbReference type="GO" id="GO:0003677">
    <property type="term" value="F:DNA binding"/>
    <property type="evidence" value="ECO:0007669"/>
    <property type="project" value="UniProtKB-KW"/>
</dbReference>
<proteinExistence type="predicted"/>
<dbReference type="AlphaFoldDB" id="A0A918NPA2"/>
<dbReference type="InterPro" id="IPR036388">
    <property type="entry name" value="WH-like_DNA-bd_sf"/>
</dbReference>
<dbReference type="InterPro" id="IPR036390">
    <property type="entry name" value="WH_DNA-bd_sf"/>
</dbReference>
<dbReference type="InterPro" id="IPR002577">
    <property type="entry name" value="HTH_HxlR"/>
</dbReference>
<gene>
    <name evidence="6" type="ORF">GCM10010515_60870</name>
</gene>
<feature type="region of interest" description="Disordered" evidence="4">
    <location>
        <begin position="163"/>
        <end position="185"/>
    </location>
</feature>
<dbReference type="Gene3D" id="1.10.10.10">
    <property type="entry name" value="Winged helix-like DNA-binding domain superfamily/Winged helix DNA-binding domain"/>
    <property type="match status" value="1"/>
</dbReference>
<accession>A0A918NPA2</accession>
<keyword evidence="3" id="KW-0804">Transcription</keyword>
<evidence type="ECO:0000256" key="4">
    <source>
        <dbReference type="SAM" id="MobiDB-lite"/>
    </source>
</evidence>
<keyword evidence="7" id="KW-1185">Reference proteome</keyword>
<dbReference type="SUPFAM" id="SSF46785">
    <property type="entry name" value="Winged helix' DNA-binding domain"/>
    <property type="match status" value="1"/>
</dbReference>